<comment type="caution">
    <text evidence="2">The sequence shown here is derived from an EMBL/GenBank/DDBJ whole genome shotgun (WGS) entry which is preliminary data.</text>
</comment>
<protein>
    <recommendedName>
        <fullName evidence="1">DUF7822 domain-containing protein</fullName>
    </recommendedName>
</protein>
<evidence type="ECO:0000313" key="3">
    <source>
        <dbReference type="Proteomes" id="UP001152651"/>
    </source>
</evidence>
<name>A0ABM9FG16_9ENTR</name>
<keyword evidence="3" id="KW-1185">Reference proteome</keyword>
<dbReference type="Pfam" id="PF25135">
    <property type="entry name" value="DUF7822"/>
    <property type="match status" value="1"/>
</dbReference>
<organism evidence="2 3">
    <name type="scientific">Pseudocitrobacter vendiensis</name>
    <dbReference type="NCBI Taxonomy" id="2488306"/>
    <lineage>
        <taxon>Bacteria</taxon>
        <taxon>Pseudomonadati</taxon>
        <taxon>Pseudomonadota</taxon>
        <taxon>Gammaproteobacteria</taxon>
        <taxon>Enterobacterales</taxon>
        <taxon>Enterobacteriaceae</taxon>
        <taxon>Pseudocitrobacter</taxon>
    </lineage>
</organism>
<accession>A0ABM9FG16</accession>
<dbReference type="InterPro" id="IPR056724">
    <property type="entry name" value="DUF7822"/>
</dbReference>
<dbReference type="Proteomes" id="UP001152651">
    <property type="component" value="Unassembled WGS sequence"/>
</dbReference>
<evidence type="ECO:0000259" key="1">
    <source>
        <dbReference type="Pfam" id="PF25135"/>
    </source>
</evidence>
<sequence length="228" mass="25568">MANRAYLYSLSNRPTSYSDRPESVSSLSEWGYLVPLSYRILMSGDPQLCASLISDGFDEEPAGEKTKLHAISSDFEIGFARLKKFFTVLKAAIPAAEAPYLSEEITEALDFLESHRNRYLLLETIELDMMTEISEAGLEQRVKDELSNCFMAGIAVKALSDNVDEAVEQMRHAGEFSAGLAMVPFSLLQLNKNYDRSDDGYPAGVGYWSEHLYFGLWNRAEFEASLQD</sequence>
<reference evidence="2" key="1">
    <citation type="submission" date="2022-05" db="EMBL/GenBank/DDBJ databases">
        <authorList>
            <person name="Blom J."/>
        </authorList>
    </citation>
    <scope>NUCLEOTIDE SEQUENCE</scope>
    <source>
        <strain evidence="2">Type strain: CPO20170097</strain>
    </source>
</reference>
<evidence type="ECO:0000313" key="2">
    <source>
        <dbReference type="EMBL" id="CAH6662225.1"/>
    </source>
</evidence>
<dbReference type="EMBL" id="CALSBS010000040">
    <property type="protein sequence ID" value="CAH6662225.1"/>
    <property type="molecule type" value="Genomic_DNA"/>
</dbReference>
<proteinExistence type="predicted"/>
<feature type="domain" description="DUF7822" evidence="1">
    <location>
        <begin position="13"/>
        <end position="170"/>
    </location>
</feature>
<gene>
    <name evidence="2" type="ORF">FBBNIHIM_24300</name>
</gene>
<dbReference type="RefSeq" id="WP_253899298.1">
    <property type="nucleotide sequence ID" value="NZ_CALSBS010000040.1"/>
</dbReference>